<dbReference type="Pfam" id="PF02321">
    <property type="entry name" value="OEP"/>
    <property type="match status" value="1"/>
</dbReference>
<feature type="signal peptide" evidence="2">
    <location>
        <begin position="1"/>
        <end position="23"/>
    </location>
</feature>
<reference evidence="3 4" key="1">
    <citation type="submission" date="2024-02" db="EMBL/GenBank/DDBJ databases">
        <title>New especies of Spiribacter isolated from saline water.</title>
        <authorList>
            <person name="Leon M.J."/>
            <person name="De La Haba R."/>
            <person name="Sanchez-Porro C."/>
            <person name="Ventosa A."/>
        </authorList>
    </citation>
    <scope>NUCLEOTIDE SEQUENCE [LARGE SCALE GENOMIC DNA]</scope>
    <source>
        <strain evidence="4">ag22IC4-227</strain>
    </source>
</reference>
<evidence type="ECO:0000313" key="4">
    <source>
        <dbReference type="Proteomes" id="UP001556653"/>
    </source>
</evidence>
<feature type="chain" id="PRO_5046672774" evidence="2">
    <location>
        <begin position="24"/>
        <end position="440"/>
    </location>
</feature>
<keyword evidence="2" id="KW-0732">Signal</keyword>
<evidence type="ECO:0000313" key="3">
    <source>
        <dbReference type="EMBL" id="MEX0386389.1"/>
    </source>
</evidence>
<comment type="caution">
    <text evidence="3">The sequence shown here is derived from an EMBL/GenBank/DDBJ whole genome shotgun (WGS) entry which is preliminary data.</text>
</comment>
<dbReference type="Gene3D" id="1.20.1600.10">
    <property type="entry name" value="Outer membrane efflux proteins (OEP)"/>
    <property type="match status" value="1"/>
</dbReference>
<name>A0ABV3SBE2_9GAMM</name>
<accession>A0ABV3SBE2</accession>
<gene>
    <name evidence="3" type="ORF">V6X64_05175</name>
</gene>
<keyword evidence="4" id="KW-1185">Reference proteome</keyword>
<dbReference type="SUPFAM" id="SSF56954">
    <property type="entry name" value="Outer membrane efflux proteins (OEP)"/>
    <property type="match status" value="1"/>
</dbReference>
<comment type="similarity">
    <text evidence="1">Belongs to the outer membrane factor (OMF) (TC 1.B.17) family.</text>
</comment>
<protein>
    <submittedName>
        <fullName evidence="3">TolC family protein</fullName>
    </submittedName>
</protein>
<evidence type="ECO:0000256" key="1">
    <source>
        <dbReference type="ARBA" id="ARBA00007613"/>
    </source>
</evidence>
<dbReference type="EMBL" id="JBAKFJ010000001">
    <property type="protein sequence ID" value="MEX0386389.1"/>
    <property type="molecule type" value="Genomic_DNA"/>
</dbReference>
<dbReference type="InterPro" id="IPR003423">
    <property type="entry name" value="OMP_efflux"/>
</dbReference>
<proteinExistence type="inferred from homology"/>
<evidence type="ECO:0000256" key="2">
    <source>
        <dbReference type="SAM" id="SignalP"/>
    </source>
</evidence>
<sequence length="440" mass="49514">MRFFLSLTVSLTVAATSLPHAFAMDGEPPLERTALTAALDTSPRVQAARAEVDVIEQQHRQLEAEGGWRAFGVLSGAAVNEIEGNNGNRRYDRLQGDIGVSRPLLGSLTAQRKALLTLERQRVRAEGRTGEITETVGREVREAYAKYWISDRRYRLASAWHQRLSQRLEGLRSQVGTTLRASEFAEARSALRLARENRRRARNDRQMQLHALEALLGESIRPFDPRWPVERGICRRAGVLLEAALAADPISDSARREVALLLERGTSGLTDEVQSDLVLAHTQTVEDWDENGDETSVGLTAEIPLSLGQARDARRNLRNAEVLQVQRRIEANRQALRGRIGVAMAALRNTTQARQAADERLDQARDDWHEERRRLQSGLTRSPMPALRAAIRWYEIAEERLEREAEWLLARAPLEGIETPGCRTPRPDAMDMLREEIPTS</sequence>
<organism evidence="3 4">
    <name type="scientific">Spiribacter onubensis</name>
    <dbReference type="NCBI Taxonomy" id="3122420"/>
    <lineage>
        <taxon>Bacteria</taxon>
        <taxon>Pseudomonadati</taxon>
        <taxon>Pseudomonadota</taxon>
        <taxon>Gammaproteobacteria</taxon>
        <taxon>Chromatiales</taxon>
        <taxon>Ectothiorhodospiraceae</taxon>
        <taxon>Spiribacter</taxon>
    </lineage>
</organism>
<dbReference type="Proteomes" id="UP001556653">
    <property type="component" value="Unassembled WGS sequence"/>
</dbReference>